<evidence type="ECO:0000313" key="1">
    <source>
        <dbReference type="EMBL" id="MBA4637989.1"/>
    </source>
</evidence>
<proteinExistence type="predicted"/>
<organism evidence="1">
    <name type="scientific">Opuntia streptacantha</name>
    <name type="common">Prickly pear cactus</name>
    <name type="synonym">Opuntia cardona</name>
    <dbReference type="NCBI Taxonomy" id="393608"/>
    <lineage>
        <taxon>Eukaryota</taxon>
        <taxon>Viridiplantae</taxon>
        <taxon>Streptophyta</taxon>
        <taxon>Embryophyta</taxon>
        <taxon>Tracheophyta</taxon>
        <taxon>Spermatophyta</taxon>
        <taxon>Magnoliopsida</taxon>
        <taxon>eudicotyledons</taxon>
        <taxon>Gunneridae</taxon>
        <taxon>Pentapetalae</taxon>
        <taxon>Caryophyllales</taxon>
        <taxon>Cactineae</taxon>
        <taxon>Cactaceae</taxon>
        <taxon>Opuntioideae</taxon>
        <taxon>Opuntia</taxon>
    </lineage>
</organism>
<sequence>MQAFVPEFGSLRLPQPQTVASAIISQVKICQSLCGIRFVCGWSGESGSDDRLRGRIRVRVWSHLGGDFDFEGFFFDFWRASLCLLSFLTPTAAAAEGGVGGKLAALYMI</sequence>
<name>A0A7C9DIP5_OPUST</name>
<accession>A0A7C9DIP5</accession>
<dbReference type="AlphaFoldDB" id="A0A7C9DIP5"/>
<reference evidence="1" key="1">
    <citation type="journal article" date="2013" name="J. Plant Res.">
        <title>Effect of fungi and light on seed germination of three Opuntia species from semiarid lands of central Mexico.</title>
        <authorList>
            <person name="Delgado-Sanchez P."/>
            <person name="Jimenez-Bremont J.F."/>
            <person name="Guerrero-Gonzalez Mde L."/>
            <person name="Flores J."/>
        </authorList>
    </citation>
    <scope>NUCLEOTIDE SEQUENCE</scope>
    <source>
        <tissue evidence="1">Cladode</tissue>
    </source>
</reference>
<dbReference type="EMBL" id="GISG01107615">
    <property type="protein sequence ID" value="MBA4637989.1"/>
    <property type="molecule type" value="Transcribed_RNA"/>
</dbReference>
<protein>
    <submittedName>
        <fullName evidence="1">Uncharacterized protein</fullName>
    </submittedName>
</protein>
<reference evidence="1" key="2">
    <citation type="submission" date="2020-07" db="EMBL/GenBank/DDBJ databases">
        <authorList>
            <person name="Vera ALvarez R."/>
            <person name="Arias-Moreno D.M."/>
            <person name="Jimenez-Jacinto V."/>
            <person name="Jimenez-Bremont J.F."/>
            <person name="Swaminathan K."/>
            <person name="Moose S.P."/>
            <person name="Guerrero-Gonzalez M.L."/>
            <person name="Marino-Ramirez L."/>
            <person name="Landsman D."/>
            <person name="Rodriguez-Kessler M."/>
            <person name="Delgado-Sanchez P."/>
        </authorList>
    </citation>
    <scope>NUCLEOTIDE SEQUENCE</scope>
    <source>
        <tissue evidence="1">Cladode</tissue>
    </source>
</reference>